<gene>
    <name evidence="2" type="ORF">SDC9_167092</name>
</gene>
<feature type="transmembrane region" description="Helical" evidence="1">
    <location>
        <begin position="110"/>
        <end position="127"/>
    </location>
</feature>
<keyword evidence="1" id="KW-0472">Membrane</keyword>
<comment type="caution">
    <text evidence="2">The sequence shown here is derived from an EMBL/GenBank/DDBJ whole genome shotgun (WGS) entry which is preliminary data.</text>
</comment>
<keyword evidence="1" id="KW-0812">Transmembrane</keyword>
<feature type="transmembrane region" description="Helical" evidence="1">
    <location>
        <begin position="75"/>
        <end position="98"/>
    </location>
</feature>
<feature type="transmembrane region" description="Helical" evidence="1">
    <location>
        <begin position="197"/>
        <end position="214"/>
    </location>
</feature>
<dbReference type="Gene3D" id="1.20.1070.10">
    <property type="entry name" value="Rhodopsin 7-helix transmembrane proteins"/>
    <property type="match status" value="1"/>
</dbReference>
<evidence type="ECO:0000313" key="2">
    <source>
        <dbReference type="EMBL" id="MPN19720.1"/>
    </source>
</evidence>
<proteinExistence type="predicted"/>
<evidence type="ECO:0008006" key="3">
    <source>
        <dbReference type="Google" id="ProtNLM"/>
    </source>
</evidence>
<organism evidence="2">
    <name type="scientific">bioreactor metagenome</name>
    <dbReference type="NCBI Taxonomy" id="1076179"/>
    <lineage>
        <taxon>unclassified sequences</taxon>
        <taxon>metagenomes</taxon>
        <taxon>ecological metagenomes</taxon>
    </lineage>
</organism>
<feature type="transmembrane region" description="Helical" evidence="1">
    <location>
        <begin position="20"/>
        <end position="38"/>
    </location>
</feature>
<dbReference type="AlphaFoldDB" id="A0A645G1F6"/>
<accession>A0A645G1F6</accession>
<dbReference type="EMBL" id="VSSQ01067327">
    <property type="protein sequence ID" value="MPN19720.1"/>
    <property type="molecule type" value="Genomic_DNA"/>
</dbReference>
<keyword evidence="1" id="KW-1133">Transmembrane helix</keyword>
<evidence type="ECO:0000256" key="1">
    <source>
        <dbReference type="SAM" id="Phobius"/>
    </source>
</evidence>
<dbReference type="InterPro" id="IPR041113">
    <property type="entry name" value="Heliorhodopsin"/>
</dbReference>
<dbReference type="NCBIfam" id="NF038020">
    <property type="entry name" value="HeR"/>
    <property type="match status" value="1"/>
</dbReference>
<protein>
    <recommendedName>
        <fullName evidence="3">Heliorhodopsin HeR</fullName>
    </recommendedName>
</protein>
<sequence length="257" mass="29168">MSSSESDDIKYQKLRRFNLIMGFFHFIQAAIMLVIANYDVKMFFTTSFLDATGGFPPVGASTPVEFFSVPLGPMVAIFLLMSAIAHLFLATVGYKWYVENLKMNINKARWIEYAVSSSFMLVVIAWLCGMFDFVSVMLLFSLNACMNLFGYMMELHNQNTQKTDWTAFIFGCFAGLIPWVALFMYFLGVTGGSPPGFVYGIMISIAFFFNIFAVNMVLQYKKVGKWKDYLYGERFYIILSLVAKTALAWQVFAGTLV</sequence>
<feature type="transmembrane region" description="Helical" evidence="1">
    <location>
        <begin position="165"/>
        <end position="185"/>
    </location>
</feature>
<dbReference type="Pfam" id="PF18761">
    <property type="entry name" value="Heliorhodopsin"/>
    <property type="match status" value="1"/>
</dbReference>
<feature type="transmembrane region" description="Helical" evidence="1">
    <location>
        <begin position="133"/>
        <end position="153"/>
    </location>
</feature>
<reference evidence="2" key="1">
    <citation type="submission" date="2019-08" db="EMBL/GenBank/DDBJ databases">
        <authorList>
            <person name="Kucharzyk K."/>
            <person name="Murdoch R.W."/>
            <person name="Higgins S."/>
            <person name="Loffler F."/>
        </authorList>
    </citation>
    <scope>NUCLEOTIDE SEQUENCE</scope>
</reference>
<name>A0A645G1F6_9ZZZZ</name>
<feature type="transmembrane region" description="Helical" evidence="1">
    <location>
        <begin position="235"/>
        <end position="252"/>
    </location>
</feature>